<sequence length="460" mass="48399">MLLWKIVLFGCWFVIAFNYAGYAVIAFIINKLWPRRGGVPAAGGPGAASGRAAGLNADAAELPHLTFIVAAYNEASCIAAKIQNCLAQDYPTGKVEWLFVTDGSTDETPDIVRSYANVRLLHEPGRAGKSAALNRAVAAAVHPVIVASDANTMLNPDALRLMARHYADPQVGGVAGEKKVVAAAAPRAGAAAADEGVAAAPRAGATAADEGVAAAPRAGATAADRGVAPAPGDGADASVGEGEGLYWKYESALKRIDSDFYSVVGAAGELFSFRKNLYTPVDPSIILDDFVISMRIAAAGYRVIYEPGACAVETPSFSMEDERKRKVRIAAGGFQSVALLRGAVSPWRYPRLYYLYMSHRVLRWVASPFCLVLSVVAGAVLAGAALATHSAAHGAGGAMAGDLYVWLFAAQAAFYALALLPVKAGKLPRYFIFMNLSVLQGFVRWCRGGQSGAWEKARRA</sequence>
<dbReference type="SUPFAM" id="SSF53448">
    <property type="entry name" value="Nucleotide-diphospho-sugar transferases"/>
    <property type="match status" value="1"/>
</dbReference>
<dbReference type="EMBL" id="SODV01000001">
    <property type="protein sequence ID" value="TDX01907.1"/>
    <property type="molecule type" value="Genomic_DNA"/>
</dbReference>
<keyword evidence="3 7" id="KW-0808">Transferase</keyword>
<gene>
    <name evidence="7" type="ORF">EDB95_2952</name>
</gene>
<feature type="transmembrane region" description="Helical" evidence="4">
    <location>
        <begin position="361"/>
        <end position="383"/>
    </location>
</feature>
<reference evidence="7 8" key="1">
    <citation type="submission" date="2019-03" db="EMBL/GenBank/DDBJ databases">
        <title>Genomic Encyclopedia of Type Strains, Phase IV (KMG-IV): sequencing the most valuable type-strain genomes for metagenomic binning, comparative biology and taxonomic classification.</title>
        <authorList>
            <person name="Goeker M."/>
        </authorList>
    </citation>
    <scope>NUCLEOTIDE SEQUENCE [LARGE SCALE GENOMIC DNA]</scope>
    <source>
        <strain evidence="7 8">DSM 100059</strain>
    </source>
</reference>
<dbReference type="PANTHER" id="PTHR43630">
    <property type="entry name" value="POLY-BETA-1,6-N-ACETYL-D-GLUCOSAMINE SYNTHASE"/>
    <property type="match status" value="1"/>
</dbReference>
<dbReference type="InterPro" id="IPR001173">
    <property type="entry name" value="Glyco_trans_2-like"/>
</dbReference>
<protein>
    <submittedName>
        <fullName evidence="7">Glycosyl transferase family 2</fullName>
    </submittedName>
</protein>
<proteinExistence type="inferred from homology"/>
<dbReference type="CDD" id="cd06439">
    <property type="entry name" value="CESA_like_1"/>
    <property type="match status" value="1"/>
</dbReference>
<evidence type="ECO:0000256" key="4">
    <source>
        <dbReference type="SAM" id="Phobius"/>
    </source>
</evidence>
<dbReference type="AlphaFoldDB" id="A0A4R8DWU2"/>
<comment type="caution">
    <text evidence="7">The sequence shown here is derived from an EMBL/GenBank/DDBJ whole genome shotgun (WGS) entry which is preliminary data.</text>
</comment>
<evidence type="ECO:0000256" key="1">
    <source>
        <dbReference type="ARBA" id="ARBA00006739"/>
    </source>
</evidence>
<evidence type="ECO:0000259" key="6">
    <source>
        <dbReference type="Pfam" id="PF13632"/>
    </source>
</evidence>
<feature type="domain" description="Glycosyltransferase 2-like" evidence="6">
    <location>
        <begin position="261"/>
        <end position="403"/>
    </location>
</feature>
<feature type="transmembrane region" description="Helical" evidence="4">
    <location>
        <begin position="403"/>
        <end position="422"/>
    </location>
</feature>
<dbReference type="InterPro" id="IPR029044">
    <property type="entry name" value="Nucleotide-diphossugar_trans"/>
</dbReference>
<evidence type="ECO:0000313" key="7">
    <source>
        <dbReference type="EMBL" id="TDX01907.1"/>
    </source>
</evidence>
<evidence type="ECO:0000259" key="5">
    <source>
        <dbReference type="Pfam" id="PF00535"/>
    </source>
</evidence>
<comment type="similarity">
    <text evidence="1">Belongs to the glycosyltransferase 2 family.</text>
</comment>
<dbReference type="RefSeq" id="WP_133994543.1">
    <property type="nucleotide sequence ID" value="NZ_SODV01000001.1"/>
</dbReference>
<keyword evidence="4" id="KW-1133">Transmembrane helix</keyword>
<dbReference type="PANTHER" id="PTHR43630:SF1">
    <property type="entry name" value="POLY-BETA-1,6-N-ACETYL-D-GLUCOSAMINE SYNTHASE"/>
    <property type="match status" value="1"/>
</dbReference>
<keyword evidence="4" id="KW-0472">Membrane</keyword>
<organism evidence="7 8">
    <name type="scientific">Dinghuibacter silviterrae</name>
    <dbReference type="NCBI Taxonomy" id="1539049"/>
    <lineage>
        <taxon>Bacteria</taxon>
        <taxon>Pseudomonadati</taxon>
        <taxon>Bacteroidota</taxon>
        <taxon>Chitinophagia</taxon>
        <taxon>Chitinophagales</taxon>
        <taxon>Chitinophagaceae</taxon>
        <taxon>Dinghuibacter</taxon>
    </lineage>
</organism>
<evidence type="ECO:0000313" key="8">
    <source>
        <dbReference type="Proteomes" id="UP000294498"/>
    </source>
</evidence>
<dbReference type="Pfam" id="PF00535">
    <property type="entry name" value="Glycos_transf_2"/>
    <property type="match status" value="1"/>
</dbReference>
<evidence type="ECO:0000256" key="3">
    <source>
        <dbReference type="ARBA" id="ARBA00022679"/>
    </source>
</evidence>
<name>A0A4R8DWU2_9BACT</name>
<keyword evidence="2" id="KW-0328">Glycosyltransferase</keyword>
<keyword evidence="4" id="KW-0812">Transmembrane</keyword>
<dbReference type="GO" id="GO:0016757">
    <property type="term" value="F:glycosyltransferase activity"/>
    <property type="evidence" value="ECO:0007669"/>
    <property type="project" value="UniProtKB-KW"/>
</dbReference>
<evidence type="ECO:0000256" key="2">
    <source>
        <dbReference type="ARBA" id="ARBA00022676"/>
    </source>
</evidence>
<feature type="domain" description="Glycosyltransferase 2-like" evidence="5">
    <location>
        <begin position="67"/>
        <end position="177"/>
    </location>
</feature>
<dbReference type="Gene3D" id="3.90.550.10">
    <property type="entry name" value="Spore Coat Polysaccharide Biosynthesis Protein SpsA, Chain A"/>
    <property type="match status" value="1"/>
</dbReference>
<keyword evidence="8" id="KW-1185">Reference proteome</keyword>
<dbReference type="OrthoDB" id="9766971at2"/>
<dbReference type="Pfam" id="PF13632">
    <property type="entry name" value="Glyco_trans_2_3"/>
    <property type="match status" value="1"/>
</dbReference>
<dbReference type="Proteomes" id="UP000294498">
    <property type="component" value="Unassembled WGS sequence"/>
</dbReference>
<accession>A0A4R8DWU2</accession>
<feature type="transmembrane region" description="Helical" evidence="4">
    <location>
        <begin position="6"/>
        <end position="29"/>
    </location>
</feature>